<name>A0A9D4DZT2_DREPO</name>
<sequence length="314" mass="35508">MRNNFVLFRKCKTHGEAQAHVSLEMSVSEEINECLDRTRDYSAHKDPLHEAIQRIEDRLSKIEFNQGSFRGRSATTKTSIRFPPPEVSFLPYQANIEQSSDLPHLANPFTHGPDSSAATAEGPIPKNIQEQFDCVKQTVDKVLLPPHLKLHESRTGIRRENQKTLNVISKCGRYVETCFKLLSQIKENEPSDLGPVYITLAAQINYLQKEYGSLVVNSNFDEPTANIFRCLQGNASGFDRETLNNIRVAAELSSIRRFDAPPRGRWRGRSFSGNPSYGSGRGNHYGRGRRDVFDQLQGARFKTPGNRQSDVEIE</sequence>
<proteinExistence type="predicted"/>
<evidence type="ECO:0000256" key="1">
    <source>
        <dbReference type="SAM" id="MobiDB-lite"/>
    </source>
</evidence>
<accession>A0A9D4DZT2</accession>
<evidence type="ECO:0000313" key="3">
    <source>
        <dbReference type="Proteomes" id="UP000828390"/>
    </source>
</evidence>
<protein>
    <submittedName>
        <fullName evidence="2">Uncharacterized protein</fullName>
    </submittedName>
</protein>
<dbReference type="Proteomes" id="UP000828390">
    <property type="component" value="Unassembled WGS sequence"/>
</dbReference>
<feature type="region of interest" description="Disordered" evidence="1">
    <location>
        <begin position="264"/>
        <end position="289"/>
    </location>
</feature>
<comment type="caution">
    <text evidence="2">The sequence shown here is derived from an EMBL/GenBank/DDBJ whole genome shotgun (WGS) entry which is preliminary data.</text>
</comment>
<gene>
    <name evidence="2" type="ORF">DPMN_171917</name>
</gene>
<organism evidence="2 3">
    <name type="scientific">Dreissena polymorpha</name>
    <name type="common">Zebra mussel</name>
    <name type="synonym">Mytilus polymorpha</name>
    <dbReference type="NCBI Taxonomy" id="45954"/>
    <lineage>
        <taxon>Eukaryota</taxon>
        <taxon>Metazoa</taxon>
        <taxon>Spiralia</taxon>
        <taxon>Lophotrochozoa</taxon>
        <taxon>Mollusca</taxon>
        <taxon>Bivalvia</taxon>
        <taxon>Autobranchia</taxon>
        <taxon>Heteroconchia</taxon>
        <taxon>Euheterodonta</taxon>
        <taxon>Imparidentia</taxon>
        <taxon>Neoheterodontei</taxon>
        <taxon>Myida</taxon>
        <taxon>Dreissenoidea</taxon>
        <taxon>Dreissenidae</taxon>
        <taxon>Dreissena</taxon>
    </lineage>
</organism>
<evidence type="ECO:0000313" key="2">
    <source>
        <dbReference type="EMBL" id="KAH3770626.1"/>
    </source>
</evidence>
<reference evidence="2" key="1">
    <citation type="journal article" date="2019" name="bioRxiv">
        <title>The Genome of the Zebra Mussel, Dreissena polymorpha: A Resource for Invasive Species Research.</title>
        <authorList>
            <person name="McCartney M.A."/>
            <person name="Auch B."/>
            <person name="Kono T."/>
            <person name="Mallez S."/>
            <person name="Zhang Y."/>
            <person name="Obille A."/>
            <person name="Becker A."/>
            <person name="Abrahante J.E."/>
            <person name="Garbe J."/>
            <person name="Badalamenti J.P."/>
            <person name="Herman A."/>
            <person name="Mangelson H."/>
            <person name="Liachko I."/>
            <person name="Sullivan S."/>
            <person name="Sone E.D."/>
            <person name="Koren S."/>
            <person name="Silverstein K.A.T."/>
            <person name="Beckman K.B."/>
            <person name="Gohl D.M."/>
        </authorList>
    </citation>
    <scope>NUCLEOTIDE SEQUENCE</scope>
    <source>
        <strain evidence="2">Duluth1</strain>
        <tissue evidence="2">Whole animal</tissue>
    </source>
</reference>
<keyword evidence="3" id="KW-1185">Reference proteome</keyword>
<dbReference type="AlphaFoldDB" id="A0A9D4DZT2"/>
<dbReference type="EMBL" id="JAIWYP010000009">
    <property type="protein sequence ID" value="KAH3770626.1"/>
    <property type="molecule type" value="Genomic_DNA"/>
</dbReference>
<reference evidence="2" key="2">
    <citation type="submission" date="2020-11" db="EMBL/GenBank/DDBJ databases">
        <authorList>
            <person name="McCartney M.A."/>
            <person name="Auch B."/>
            <person name="Kono T."/>
            <person name="Mallez S."/>
            <person name="Becker A."/>
            <person name="Gohl D.M."/>
            <person name="Silverstein K.A.T."/>
            <person name="Koren S."/>
            <person name="Bechman K.B."/>
            <person name="Herman A."/>
            <person name="Abrahante J.E."/>
            <person name="Garbe J."/>
        </authorList>
    </citation>
    <scope>NUCLEOTIDE SEQUENCE</scope>
    <source>
        <strain evidence="2">Duluth1</strain>
        <tissue evidence="2">Whole animal</tissue>
    </source>
</reference>